<keyword evidence="3" id="KW-1185">Reference proteome</keyword>
<protein>
    <submittedName>
        <fullName evidence="2">Uncharacterized protein</fullName>
    </submittedName>
</protein>
<organism evidence="2 3">
    <name type="scientific">Crystallibacter crystallopoietes</name>
    <dbReference type="NCBI Taxonomy" id="37928"/>
    <lineage>
        <taxon>Bacteria</taxon>
        <taxon>Bacillati</taxon>
        <taxon>Actinomycetota</taxon>
        <taxon>Actinomycetes</taxon>
        <taxon>Micrococcales</taxon>
        <taxon>Micrococcaceae</taxon>
        <taxon>Crystallibacter</taxon>
    </lineage>
</organism>
<gene>
    <name evidence="2" type="ORF">SAMN04489742_0400</name>
</gene>
<dbReference type="PROSITE" id="PS51318">
    <property type="entry name" value="TAT"/>
    <property type="match status" value="1"/>
</dbReference>
<dbReference type="STRING" id="37928.SAMN04489742_0400"/>
<name>A0A1H0ZJC6_9MICC</name>
<accession>A0A1H0ZJC6</accession>
<dbReference type="KEGG" id="acry:AC20117_15285"/>
<keyword evidence="1" id="KW-0732">Signal</keyword>
<dbReference type="Pfam" id="PF11578">
    <property type="entry name" value="DUF3237"/>
    <property type="match status" value="1"/>
</dbReference>
<sequence length="194" mass="20562">MSQNIQRRVMLGAGLASVAGLATAGSAAAADKAKPTPPLPDKKFEELLAGVPMDRVGAELAFEAVVDIAPAEDLGDGPLGGRRIVPITGGRFKGPRISGTVESGGADRQLIRGDGVRMLEATYELRTDDGAVLSVVNNVLIDQPTPEQRYARSFLTVTAPTGPHDWLNRRILIGTLNSLRPSRDAVLIRVFVLT</sequence>
<evidence type="ECO:0000313" key="3">
    <source>
        <dbReference type="Proteomes" id="UP000181917"/>
    </source>
</evidence>
<feature type="signal peptide" evidence="1">
    <location>
        <begin position="1"/>
        <end position="29"/>
    </location>
</feature>
<dbReference type="InterPro" id="IPR006311">
    <property type="entry name" value="TAT_signal"/>
</dbReference>
<dbReference type="InterPro" id="IPR020915">
    <property type="entry name" value="UPF0311"/>
</dbReference>
<dbReference type="Gene3D" id="2.40.160.20">
    <property type="match status" value="1"/>
</dbReference>
<dbReference type="Proteomes" id="UP000181917">
    <property type="component" value="Unassembled WGS sequence"/>
</dbReference>
<evidence type="ECO:0000313" key="2">
    <source>
        <dbReference type="EMBL" id="SDQ27568.1"/>
    </source>
</evidence>
<dbReference type="RefSeq" id="WP_074698955.1">
    <property type="nucleotide sequence ID" value="NZ_CP018863.1"/>
</dbReference>
<feature type="chain" id="PRO_5010197963" evidence="1">
    <location>
        <begin position="30"/>
        <end position="194"/>
    </location>
</feature>
<evidence type="ECO:0000256" key="1">
    <source>
        <dbReference type="SAM" id="SignalP"/>
    </source>
</evidence>
<dbReference type="PANTHER" id="PTHR37315">
    <property type="entry name" value="UPF0311 PROTEIN BLR7842"/>
    <property type="match status" value="1"/>
</dbReference>
<reference evidence="2 3" key="1">
    <citation type="submission" date="2016-10" db="EMBL/GenBank/DDBJ databases">
        <authorList>
            <person name="de Groot N.N."/>
        </authorList>
    </citation>
    <scope>NUCLEOTIDE SEQUENCE [LARGE SCALE GENOMIC DNA]</scope>
    <source>
        <strain evidence="2 3">DSM 20117</strain>
    </source>
</reference>
<dbReference type="AlphaFoldDB" id="A0A1H0ZJC6"/>
<proteinExistence type="predicted"/>
<dbReference type="EMBL" id="FNKH01000002">
    <property type="protein sequence ID" value="SDQ27568.1"/>
    <property type="molecule type" value="Genomic_DNA"/>
</dbReference>
<dbReference type="PANTHER" id="PTHR37315:SF1">
    <property type="entry name" value="UPF0311 PROTEIN BLR7842"/>
    <property type="match status" value="1"/>
</dbReference>